<dbReference type="EMBL" id="DSIY01000064">
    <property type="protein sequence ID" value="HEG90388.1"/>
    <property type="molecule type" value="Genomic_DNA"/>
</dbReference>
<dbReference type="PANTHER" id="PTHR42705">
    <property type="entry name" value="BIFUNCTIONAL NON-HOMOLOGOUS END JOINING PROTEIN LIGD"/>
    <property type="match status" value="1"/>
</dbReference>
<reference evidence="2" key="1">
    <citation type="journal article" date="2020" name="mSystems">
        <title>Genome- and Community-Level Interaction Insights into Carbon Utilization and Element Cycling Functions of Hydrothermarchaeota in Hydrothermal Sediment.</title>
        <authorList>
            <person name="Zhou Z."/>
            <person name="Liu Y."/>
            <person name="Xu W."/>
            <person name="Pan J."/>
            <person name="Luo Z.H."/>
            <person name="Li M."/>
        </authorList>
    </citation>
    <scope>NUCLEOTIDE SEQUENCE [LARGE SCALE GENOMIC DNA]</scope>
    <source>
        <strain evidence="2">SpSt-210</strain>
    </source>
</reference>
<dbReference type="Gene3D" id="3.90.920.10">
    <property type="entry name" value="DNA primase, PRIM domain"/>
    <property type="match status" value="1"/>
</dbReference>
<evidence type="ECO:0000313" key="2">
    <source>
        <dbReference type="EMBL" id="HEG90388.1"/>
    </source>
</evidence>
<sequence length="304" mass="34191">MARRMSAGERWEIDGVEVEVTHLDKVLWPAEGLTKRDLLDYYRYAGPAMLPYLRGRPVTLRVFPDGIERPGHYQRNAPARLPGWLHTAPYRPQTTRQERHLPLIDNVAGLIWYANRGAIEFHQWHAPAEHPNTPDWAIIDLDPGPRAGYERVLRVALLVRERLAREKLTALPKTSGGSGLHLFLPLEPVHPVEAVRAWVHGLAEELSREHPDLVATGDGATHDEDERVTIDHAQNSLARNTAAPFTLRARPGAPASTPLAWEEVEEGQVRPEHFTIRTLPQRLDTVGDPWAAAGIEPQRLPHGH</sequence>
<protein>
    <submittedName>
        <fullName evidence="2">DNA polymerase</fullName>
    </submittedName>
</protein>
<name>A0A831T9P0_9BACT</name>
<dbReference type="CDD" id="cd04861">
    <property type="entry name" value="LigD_Pol_like"/>
    <property type="match status" value="1"/>
</dbReference>
<dbReference type="NCBIfam" id="TIGR02778">
    <property type="entry name" value="ligD_pol"/>
    <property type="match status" value="1"/>
</dbReference>
<comment type="caution">
    <text evidence="2">The sequence shown here is derived from an EMBL/GenBank/DDBJ whole genome shotgun (WGS) entry which is preliminary data.</text>
</comment>
<dbReference type="AlphaFoldDB" id="A0A831T9P0"/>
<dbReference type="PANTHER" id="PTHR42705:SF2">
    <property type="entry name" value="BIFUNCTIONAL NON-HOMOLOGOUS END JOINING PROTEIN LIGD"/>
    <property type="match status" value="1"/>
</dbReference>
<proteinExistence type="predicted"/>
<accession>A0A831T9P0</accession>
<dbReference type="InterPro" id="IPR014145">
    <property type="entry name" value="LigD_pol_dom"/>
</dbReference>
<evidence type="ECO:0000259" key="1">
    <source>
        <dbReference type="Pfam" id="PF21686"/>
    </source>
</evidence>
<gene>
    <name evidence="2" type="ORF">ENP34_02955</name>
</gene>
<dbReference type="InterPro" id="IPR052171">
    <property type="entry name" value="NHEJ_LigD"/>
</dbReference>
<dbReference type="Pfam" id="PF21686">
    <property type="entry name" value="LigD_Prim-Pol"/>
    <property type="match status" value="1"/>
</dbReference>
<feature type="domain" description="DNA ligase D polymerase" evidence="1">
    <location>
        <begin position="34"/>
        <end position="290"/>
    </location>
</feature>
<organism evidence="2">
    <name type="scientific">Thermorudis peleae</name>
    <dbReference type="NCBI Taxonomy" id="1382356"/>
    <lineage>
        <taxon>Bacteria</taxon>
        <taxon>Pseudomonadati</taxon>
        <taxon>Thermomicrobiota</taxon>
        <taxon>Thermomicrobia</taxon>
        <taxon>Thermomicrobia incertae sedis</taxon>
        <taxon>Thermorudis</taxon>
    </lineage>
</organism>